<reference evidence="5" key="2">
    <citation type="journal article" date="2024" name="Plant">
        <title>Genomic evolution and insights into agronomic trait innovations of Sesamum species.</title>
        <authorList>
            <person name="Miao H."/>
            <person name="Wang L."/>
            <person name="Qu L."/>
            <person name="Liu H."/>
            <person name="Sun Y."/>
            <person name="Le M."/>
            <person name="Wang Q."/>
            <person name="Wei S."/>
            <person name="Zheng Y."/>
            <person name="Lin W."/>
            <person name="Duan Y."/>
            <person name="Cao H."/>
            <person name="Xiong S."/>
            <person name="Wang X."/>
            <person name="Wei L."/>
            <person name="Li C."/>
            <person name="Ma Q."/>
            <person name="Ju M."/>
            <person name="Zhao R."/>
            <person name="Li G."/>
            <person name="Mu C."/>
            <person name="Tian Q."/>
            <person name="Mei H."/>
            <person name="Zhang T."/>
            <person name="Gao T."/>
            <person name="Zhang H."/>
        </authorList>
    </citation>
    <scope>NUCLEOTIDE SEQUENCE</scope>
    <source>
        <strain evidence="5">KEN8</strain>
    </source>
</reference>
<keyword evidence="3" id="KW-1133">Transmembrane helix</keyword>
<comment type="similarity">
    <text evidence="1">Belongs to the UDP-glycosyltransferase family.</text>
</comment>
<evidence type="ECO:0000256" key="2">
    <source>
        <dbReference type="ARBA" id="ARBA00022679"/>
    </source>
</evidence>
<reference evidence="5" key="1">
    <citation type="submission" date="2020-06" db="EMBL/GenBank/DDBJ databases">
        <authorList>
            <person name="Li T."/>
            <person name="Hu X."/>
            <person name="Zhang T."/>
            <person name="Song X."/>
            <person name="Zhang H."/>
            <person name="Dai N."/>
            <person name="Sheng W."/>
            <person name="Hou X."/>
            <person name="Wei L."/>
        </authorList>
    </citation>
    <scope>NUCLEOTIDE SEQUENCE</scope>
    <source>
        <strain evidence="5">KEN8</strain>
        <tissue evidence="5">Leaf</tissue>
    </source>
</reference>
<dbReference type="AlphaFoldDB" id="A0AAW2SZV6"/>
<evidence type="ECO:0000313" key="5">
    <source>
        <dbReference type="EMBL" id="KAL0397930.1"/>
    </source>
</evidence>
<proteinExistence type="inferred from homology"/>
<dbReference type="SUPFAM" id="SSF53756">
    <property type="entry name" value="UDP-Glycosyltransferase/glycogen phosphorylase"/>
    <property type="match status" value="1"/>
</dbReference>
<gene>
    <name evidence="5" type="ORF">Scaly_0241400</name>
</gene>
<dbReference type="FunFam" id="3.40.50.2000:FF:000037">
    <property type="entry name" value="Glycosyltransferase"/>
    <property type="match status" value="1"/>
</dbReference>
<organism evidence="5">
    <name type="scientific">Sesamum calycinum</name>
    <dbReference type="NCBI Taxonomy" id="2727403"/>
    <lineage>
        <taxon>Eukaryota</taxon>
        <taxon>Viridiplantae</taxon>
        <taxon>Streptophyta</taxon>
        <taxon>Embryophyta</taxon>
        <taxon>Tracheophyta</taxon>
        <taxon>Spermatophyta</taxon>
        <taxon>Magnoliopsida</taxon>
        <taxon>eudicotyledons</taxon>
        <taxon>Gunneridae</taxon>
        <taxon>Pentapetalae</taxon>
        <taxon>asterids</taxon>
        <taxon>lamiids</taxon>
        <taxon>Lamiales</taxon>
        <taxon>Pedaliaceae</taxon>
        <taxon>Sesamum</taxon>
    </lineage>
</organism>
<dbReference type="InterPro" id="IPR002213">
    <property type="entry name" value="UDP_glucos_trans"/>
</dbReference>
<dbReference type="Gene3D" id="3.40.50.2000">
    <property type="entry name" value="Glycogen Phosphorylase B"/>
    <property type="match status" value="2"/>
</dbReference>
<dbReference type="Pfam" id="PF00201">
    <property type="entry name" value="UDPGT"/>
    <property type="match status" value="1"/>
</dbReference>
<dbReference type="PANTHER" id="PTHR48049">
    <property type="entry name" value="GLYCOSYLTRANSFERASE"/>
    <property type="match status" value="1"/>
</dbReference>
<evidence type="ECO:0000259" key="4">
    <source>
        <dbReference type="Pfam" id="PF26168"/>
    </source>
</evidence>
<evidence type="ECO:0000256" key="3">
    <source>
        <dbReference type="SAM" id="Phobius"/>
    </source>
</evidence>
<protein>
    <submittedName>
        <fullName evidence="5">UDP-rhamnose:rhamnosyltransferase 1</fullName>
    </submittedName>
</protein>
<dbReference type="InterPro" id="IPR050481">
    <property type="entry name" value="UDP-glycosyltransf_plant"/>
</dbReference>
<feature type="transmembrane region" description="Helical" evidence="3">
    <location>
        <begin position="20"/>
        <end position="44"/>
    </location>
</feature>
<keyword evidence="2" id="KW-0808">Transferase</keyword>
<dbReference type="GO" id="GO:0035251">
    <property type="term" value="F:UDP-glucosyltransferase activity"/>
    <property type="evidence" value="ECO:0007669"/>
    <property type="project" value="InterPro"/>
</dbReference>
<dbReference type="Pfam" id="PF26168">
    <property type="entry name" value="Glyco_transf_N"/>
    <property type="match status" value="1"/>
</dbReference>
<feature type="domain" description="Glycosyltransferase N-terminal" evidence="4">
    <location>
        <begin position="9"/>
        <end position="189"/>
    </location>
</feature>
<sequence length="480" mass="53734">MMSKNNEDDHVRVVMLPWLAFGHMIPFLDLSIALAKSGIHVYFLSTPRNIQRLHQRVPPNVSHLVEFVSFQLPNLHSSNLLPEDAEATIDIPADKMDCLKIACDLLQEPVKNFIAGKLPNWIIVDFFHHWAVDIAQDLDIPIMTYYICTASTAVFAWMPEFIVGEGKREARTSPQDLTAPPDWVDFPSQVVFRDHEATDMYNVFYGKNASGVPDGARLMRLVQACQAIAIRTTLEFEADYVKQHSRLSGKPVFPVGFLPPEKVEGGSTVSEESWSKIFDWLDQQKLRSVVFVGFGSEYKLKKEEIHEIAHGVELSGLPFLWSLRKPDWATHDGIDALPPGFISRTAGRGVVQIGWAPQREVLAHPSVGGSLFHAGWASIVETIVYGHCLVLLPFTLAQPLDTRLLVEKGLAVEVERADDGSFTRNDIANALQKAMVSEEGEALRTRTKEAADGIFGNKKLNDDYIKKLVEYLKNGTPQHK</sequence>
<accession>A0AAW2SZV6</accession>
<name>A0AAW2SZV6_9LAMI</name>
<comment type="caution">
    <text evidence="5">The sequence shown here is derived from an EMBL/GenBank/DDBJ whole genome shotgun (WGS) entry which is preliminary data.</text>
</comment>
<dbReference type="EMBL" id="JACGWM010000001">
    <property type="protein sequence ID" value="KAL0397930.1"/>
    <property type="molecule type" value="Genomic_DNA"/>
</dbReference>
<evidence type="ECO:0000256" key="1">
    <source>
        <dbReference type="ARBA" id="ARBA00009995"/>
    </source>
</evidence>
<keyword evidence="3" id="KW-0812">Transmembrane</keyword>
<dbReference type="CDD" id="cd03784">
    <property type="entry name" value="GT1_Gtf-like"/>
    <property type="match status" value="1"/>
</dbReference>
<keyword evidence="3" id="KW-0472">Membrane</keyword>
<dbReference type="PANTHER" id="PTHR48049:SF57">
    <property type="entry name" value="UDP-GLYCOSYLTRANSFERASE 91C1-LIKE"/>
    <property type="match status" value="1"/>
</dbReference>
<dbReference type="InterPro" id="IPR058980">
    <property type="entry name" value="Glyco_transf_N"/>
</dbReference>